<dbReference type="AlphaFoldDB" id="A0A382Y7Q9"/>
<gene>
    <name evidence="1" type="ORF">METZ01_LOCUS432024</name>
</gene>
<organism evidence="1">
    <name type="scientific">marine metagenome</name>
    <dbReference type="NCBI Taxonomy" id="408172"/>
    <lineage>
        <taxon>unclassified sequences</taxon>
        <taxon>metagenomes</taxon>
        <taxon>ecological metagenomes</taxon>
    </lineage>
</organism>
<evidence type="ECO:0000313" key="1">
    <source>
        <dbReference type="EMBL" id="SVD79170.1"/>
    </source>
</evidence>
<sequence>MEHSFKFFLFKKYLFLILTLMFFVCGKNTFAVEPFLLDAGMLETIPPKNLKFLEGLDHDVPFEVLENAEWTEKLFNAQSMVDGYWVKFVVKNNSESNVIGINHNWNMEKKLYVKNSLGLKEYPYWKHRKNVFVGQEHIGAQYRILMPQNENTIIYDFFRSRPFDR</sequence>
<feature type="non-terminal residue" evidence="1">
    <location>
        <position position="165"/>
    </location>
</feature>
<dbReference type="EMBL" id="UINC01173525">
    <property type="protein sequence ID" value="SVD79170.1"/>
    <property type="molecule type" value="Genomic_DNA"/>
</dbReference>
<protein>
    <recommendedName>
        <fullName evidence="2">7TM-DISM receptor extracellular domain-containing protein</fullName>
    </recommendedName>
</protein>
<evidence type="ECO:0008006" key="2">
    <source>
        <dbReference type="Google" id="ProtNLM"/>
    </source>
</evidence>
<proteinExistence type="predicted"/>
<name>A0A382Y7Q9_9ZZZZ</name>
<reference evidence="1" key="1">
    <citation type="submission" date="2018-05" db="EMBL/GenBank/DDBJ databases">
        <authorList>
            <person name="Lanie J.A."/>
            <person name="Ng W.-L."/>
            <person name="Kazmierczak K.M."/>
            <person name="Andrzejewski T.M."/>
            <person name="Davidsen T.M."/>
            <person name="Wayne K.J."/>
            <person name="Tettelin H."/>
            <person name="Glass J.I."/>
            <person name="Rusch D."/>
            <person name="Podicherti R."/>
            <person name="Tsui H.-C.T."/>
            <person name="Winkler M.E."/>
        </authorList>
    </citation>
    <scope>NUCLEOTIDE SEQUENCE</scope>
</reference>
<accession>A0A382Y7Q9</accession>